<evidence type="ECO:0000256" key="1">
    <source>
        <dbReference type="PROSITE-ProRule" id="PRU00047"/>
    </source>
</evidence>
<dbReference type="EMBL" id="CAJNIZ010034402">
    <property type="protein sequence ID" value="CAE7552218.1"/>
    <property type="molecule type" value="Genomic_DNA"/>
</dbReference>
<dbReference type="Gene3D" id="4.10.60.10">
    <property type="entry name" value="Zinc finger, CCHC-type"/>
    <property type="match status" value="1"/>
</dbReference>
<organism evidence="4 5">
    <name type="scientific">Symbiodinium pilosum</name>
    <name type="common">Dinoflagellate</name>
    <dbReference type="NCBI Taxonomy" id="2952"/>
    <lineage>
        <taxon>Eukaryota</taxon>
        <taxon>Sar</taxon>
        <taxon>Alveolata</taxon>
        <taxon>Dinophyceae</taxon>
        <taxon>Suessiales</taxon>
        <taxon>Symbiodiniaceae</taxon>
        <taxon>Symbiodinium</taxon>
    </lineage>
</organism>
<evidence type="ECO:0000256" key="2">
    <source>
        <dbReference type="SAM" id="MobiDB-lite"/>
    </source>
</evidence>
<comment type="caution">
    <text evidence="4">The sequence shown here is derived from an EMBL/GenBank/DDBJ whole genome shotgun (WGS) entry which is preliminary data.</text>
</comment>
<dbReference type="InterPro" id="IPR001878">
    <property type="entry name" value="Znf_CCHC"/>
</dbReference>
<dbReference type="GO" id="GO:0008270">
    <property type="term" value="F:zinc ion binding"/>
    <property type="evidence" value="ECO:0007669"/>
    <property type="project" value="UniProtKB-KW"/>
</dbReference>
<gene>
    <name evidence="4" type="primary">KHDC4</name>
    <name evidence="4" type="ORF">SPIL2461_LOCUS14670</name>
</gene>
<sequence length="313" mass="34073">MSPPRLPDVVKAAGKSLGRTWSDVQPFLKLLEENWYDTVESLRSVGIADLQALGIPQRFAKELLQLSETKSSHDGGKGNTRAAEAQGNQEGQRHSWDKGKGKGKAKGKNKSKDGNNGKGKDGKDCGESKGIKGSTGKSKESQNEGEATERDYLHMHKIHFEVDQLDPQFPLAAKLIGKGGRNMKHITATTGASVWLCGQGSGQKGLGGQEPDEPLHILLKSDDKEALEEAVKTTDDLIDTVMEEYGQWLEAGEDVSEASRAELPVPGNTDGCFRCGRQGHFARECPQKGKGKGKSNKGDNEWGARNKRARYEY</sequence>
<name>A0A812U2K9_SYMPI</name>
<dbReference type="InterPro" id="IPR055256">
    <property type="entry name" value="KH_1_KHDC4/BBP-like"/>
</dbReference>
<dbReference type="InterPro" id="IPR031121">
    <property type="entry name" value="RIK/BLOM7"/>
</dbReference>
<dbReference type="Pfam" id="PF22675">
    <property type="entry name" value="KH-I_KHDC4-BBP"/>
    <property type="match status" value="1"/>
</dbReference>
<feature type="domain" description="CCHC-type" evidence="3">
    <location>
        <begin position="272"/>
        <end position="287"/>
    </location>
</feature>
<keyword evidence="1" id="KW-0862">Zinc</keyword>
<dbReference type="Gene3D" id="3.30.1370.10">
    <property type="entry name" value="K Homology domain, type 1"/>
    <property type="match status" value="1"/>
</dbReference>
<dbReference type="PANTHER" id="PTHR15744">
    <property type="entry name" value="BLOM7"/>
    <property type="match status" value="1"/>
</dbReference>
<feature type="compositionally biased region" description="Basic and acidic residues" evidence="2">
    <location>
        <begin position="137"/>
        <end position="147"/>
    </location>
</feature>
<dbReference type="GO" id="GO:0005634">
    <property type="term" value="C:nucleus"/>
    <property type="evidence" value="ECO:0007669"/>
    <property type="project" value="InterPro"/>
</dbReference>
<feature type="compositionally biased region" description="Basic and acidic residues" evidence="2">
    <location>
        <begin position="296"/>
        <end position="313"/>
    </location>
</feature>
<dbReference type="Pfam" id="PF00098">
    <property type="entry name" value="zf-CCHC"/>
    <property type="match status" value="1"/>
</dbReference>
<reference evidence="4" key="1">
    <citation type="submission" date="2021-02" db="EMBL/GenBank/DDBJ databases">
        <authorList>
            <person name="Dougan E. K."/>
            <person name="Rhodes N."/>
            <person name="Thang M."/>
            <person name="Chan C."/>
        </authorList>
    </citation>
    <scope>NUCLEOTIDE SEQUENCE</scope>
</reference>
<evidence type="ECO:0000313" key="5">
    <source>
        <dbReference type="Proteomes" id="UP000649617"/>
    </source>
</evidence>
<feature type="region of interest" description="Disordered" evidence="2">
    <location>
        <begin position="66"/>
        <end position="147"/>
    </location>
</feature>
<feature type="compositionally biased region" description="Basic and acidic residues" evidence="2">
    <location>
        <begin position="91"/>
        <end position="100"/>
    </location>
</feature>
<dbReference type="InterPro" id="IPR047889">
    <property type="entry name" value="KHDC4_KH-I_second"/>
</dbReference>
<feature type="region of interest" description="Disordered" evidence="2">
    <location>
        <begin position="282"/>
        <end position="313"/>
    </location>
</feature>
<proteinExistence type="predicted"/>
<evidence type="ECO:0000313" key="4">
    <source>
        <dbReference type="EMBL" id="CAE7552218.1"/>
    </source>
</evidence>
<keyword evidence="5" id="KW-1185">Reference proteome</keyword>
<dbReference type="PROSITE" id="PS50158">
    <property type="entry name" value="ZF_CCHC"/>
    <property type="match status" value="1"/>
</dbReference>
<dbReference type="PANTHER" id="PTHR15744:SF0">
    <property type="entry name" value="KH HOMOLOGY DOMAIN-CONTAINING PROTEIN 4"/>
    <property type="match status" value="1"/>
</dbReference>
<dbReference type="InterPro" id="IPR036612">
    <property type="entry name" value="KH_dom_type_1_sf"/>
</dbReference>
<dbReference type="Proteomes" id="UP000649617">
    <property type="component" value="Unassembled WGS sequence"/>
</dbReference>
<feature type="compositionally biased region" description="Basic and acidic residues" evidence="2">
    <location>
        <begin position="110"/>
        <end position="130"/>
    </location>
</feature>
<dbReference type="SUPFAM" id="SSF54791">
    <property type="entry name" value="Eukaryotic type KH-domain (KH-domain type I)"/>
    <property type="match status" value="1"/>
</dbReference>
<dbReference type="GO" id="GO:0003723">
    <property type="term" value="F:RNA binding"/>
    <property type="evidence" value="ECO:0007669"/>
    <property type="project" value="InterPro"/>
</dbReference>
<dbReference type="CDD" id="cd22386">
    <property type="entry name" value="KH-I_KHDC4_rpt2"/>
    <property type="match status" value="1"/>
</dbReference>
<accession>A0A812U2K9</accession>
<evidence type="ECO:0000259" key="3">
    <source>
        <dbReference type="PROSITE" id="PS50158"/>
    </source>
</evidence>
<protein>
    <submittedName>
        <fullName evidence="4">KHDC4 protein</fullName>
    </submittedName>
</protein>
<keyword evidence="1" id="KW-0479">Metal-binding</keyword>
<dbReference type="AlphaFoldDB" id="A0A812U2K9"/>
<dbReference type="SMART" id="SM00343">
    <property type="entry name" value="ZnF_C2HC"/>
    <property type="match status" value="1"/>
</dbReference>
<keyword evidence="1" id="KW-0863">Zinc-finger</keyword>
<dbReference type="OrthoDB" id="309856at2759"/>
<dbReference type="InterPro" id="IPR036875">
    <property type="entry name" value="Znf_CCHC_sf"/>
</dbReference>
<dbReference type="SUPFAM" id="SSF57756">
    <property type="entry name" value="Retrovirus zinc finger-like domains"/>
    <property type="match status" value="1"/>
</dbReference>